<organism evidence="1">
    <name type="scientific">viral metagenome</name>
    <dbReference type="NCBI Taxonomy" id="1070528"/>
    <lineage>
        <taxon>unclassified sequences</taxon>
        <taxon>metagenomes</taxon>
        <taxon>organismal metagenomes</taxon>
    </lineage>
</organism>
<proteinExistence type="predicted"/>
<name>A0A6M3XW15_9ZZZZ</name>
<gene>
    <name evidence="1" type="ORF">TM448B01966_0003</name>
</gene>
<protein>
    <recommendedName>
        <fullName evidence="2">Large polyvalent protein associated domain-containing protein</fullName>
    </recommendedName>
</protein>
<evidence type="ECO:0000313" key="1">
    <source>
        <dbReference type="EMBL" id="QJI00456.1"/>
    </source>
</evidence>
<dbReference type="EMBL" id="MT144853">
    <property type="protein sequence ID" value="QJI00456.1"/>
    <property type="molecule type" value="Genomic_DNA"/>
</dbReference>
<sequence>MPKPAEIGKTQVSQGPDIWTNAHIVDLGKPTKGVKHEDKGRTIKPDEITTLFKENTATINENRLATELRGKWDDTETDVVSIALLTPNGEWRVVNPKYIAYFKGKYPDAKFYLGDAEKPVIVVSGGKPVGLIAPFSEKAKLVSLEDAAYSIPANAPLGKKRFTAADLKTIKGAEHIPKRKKFTAPELTEAIDKAIKEAPVDTTDGVVEFYSPTGESWGYKISNNKGILETFKARVEKSGAVLYDRAPGGTAVPAQGPPSPPLQAPPTGDSIYDHGTYADIPVTALQLPEIVDLAKRIFNGKYPSVVKKLSKDKTVMGSFSDKTGTIRISAAAFKNIDQAIKTVAHELGHLNDWLPKKDLNRGNILGRIASLQEFTGKFIPEYPGGPGWLTRPEREVLLEEARKQLKTIAEREVDEIISRTIPITPDDVLAIWNSVEPIIREGNRALYEYVAQLSTAEKKAVVTAALKGELPESIQQFSKTVQEPTGRKIRAAEETTDKAIRKRFRELIEEELKRRHVIWENPVTEELKWFTSAWKPFDINASPTYTEYRFSGKELYADAFSAAMVNPAFLKDHAPIFYKAFFNYLENKPELFNLYNDIVNELNSGAIDLTREANLYKGFRDGEAKWIEATKETMSSVPKDEAFLMAFMDQYWSIIHRTKKVGEKSIPASMNPRYRVDNLTYQGAYAEGYLKDMKYRVMVPLEKANITLEQLGEYLYHQRVANERIEIANPQGWTPELSRQKLEKMEADRPALKQARENFVAIRREFMDPLIKEAGMYTPELEKQMYDNDFYVTFQIVDHIDREASSYVYEQVGTFKDTANPFSATLAKDLAIIHAAHRNIAVRTTIDLLKQYFPHEIEPAQFDVAKGRSHARGTTDPKKGVLTYRDHGETVGAYVPRLIAESFNRRDPVEMRLVAEIIRIPASFFRTAFTEVNPGFWVFNIVRDYLRLARNLGSDPIRVMPHYIKGFGDAFKSVFGASNETIKEMYKADELISVVDHREILPDQVLFERLLKRYNLRPTIWNNKILKPFGQLFYYVAGVGRAIERVPKVAAHKYLKERYPDMDPLVRAHIVRVRAGSPAFLRRGTLSPYYNNIFLFSNAMKEGNRGDFESMKASPATWFFNIGFYIMLPKFLQYAAAIGLLGDDTERMMAGISDYDLTNYLTIPLGLTPSGKTVYIRVPQDETGRFFGGVFWQAINRNRDHDASNVFDYAAGQVPGLNPAIKMGISTIYYLGGGNPTDTYRKQSAIPEQVFTAGGIRSHIAFSKWLADQGGARIAYQFKSDDLDIIKTDLEKFLGYPIVNNIIGRFVKVSDRGLTEKFDKVQQEIEKRRAKEILTGRDTVIKMFNGDPISEKDVAALIPILPTLKDEIIKIGVRKYGTAFERSYLRAGSNEAKLSIISEFIKLNQRR</sequence>
<reference evidence="1" key="1">
    <citation type="submission" date="2020-03" db="EMBL/GenBank/DDBJ databases">
        <title>The deep terrestrial virosphere.</title>
        <authorList>
            <person name="Holmfeldt K."/>
            <person name="Nilsson E."/>
            <person name="Simone D."/>
            <person name="Lopez-Fernandez M."/>
            <person name="Wu X."/>
            <person name="de Brujin I."/>
            <person name="Lundin D."/>
            <person name="Andersson A."/>
            <person name="Bertilsson S."/>
            <person name="Dopson M."/>
        </authorList>
    </citation>
    <scope>NUCLEOTIDE SEQUENCE</scope>
    <source>
        <strain evidence="1">TM448B01966</strain>
    </source>
</reference>
<accession>A0A6M3XW15</accession>
<evidence type="ECO:0008006" key="2">
    <source>
        <dbReference type="Google" id="ProtNLM"/>
    </source>
</evidence>